<evidence type="ECO:0000256" key="1">
    <source>
        <dbReference type="ARBA" id="ARBA00003856"/>
    </source>
</evidence>
<dbReference type="GO" id="GO:0005886">
    <property type="term" value="C:plasma membrane"/>
    <property type="evidence" value="ECO:0007669"/>
    <property type="project" value="UniProtKB-SubCell"/>
</dbReference>
<evidence type="ECO:0000259" key="15">
    <source>
        <dbReference type="Pfam" id="PF20266"/>
    </source>
</evidence>
<comment type="caution">
    <text evidence="16">The sequence shown here is derived from an EMBL/GenBank/DDBJ whole genome shotgun (WGS) entry which is preliminary data.</text>
</comment>
<dbReference type="InterPro" id="IPR024810">
    <property type="entry name" value="MAB21L/cGLR"/>
</dbReference>
<evidence type="ECO:0000256" key="13">
    <source>
        <dbReference type="ARBA" id="ARBA00023242"/>
    </source>
</evidence>
<dbReference type="InterPro" id="IPR026250">
    <property type="entry name" value="ITPRIP-like"/>
</dbReference>
<evidence type="ECO:0000256" key="8">
    <source>
        <dbReference type="ARBA" id="ARBA00022729"/>
    </source>
</evidence>
<comment type="subcellular location">
    <subcellularLocation>
        <location evidence="2">Cell membrane</location>
        <topology evidence="2">Single-pass type I membrane protein</topology>
    </subcellularLocation>
    <subcellularLocation>
        <location evidence="3">Nucleus outer membrane</location>
        <topology evidence="3">Single-pass type I membrane protein</topology>
    </subcellularLocation>
</comment>
<evidence type="ECO:0000256" key="10">
    <source>
        <dbReference type="ARBA" id="ARBA00023054"/>
    </source>
</evidence>
<dbReference type="SMART" id="SM01265">
    <property type="entry name" value="Mab-21"/>
    <property type="match status" value="1"/>
</dbReference>
<dbReference type="Pfam" id="PF20266">
    <property type="entry name" value="Mab-21_C"/>
    <property type="match status" value="1"/>
</dbReference>
<keyword evidence="11" id="KW-0472">Membrane</keyword>
<keyword evidence="16" id="KW-0675">Receptor</keyword>
<feature type="region of interest" description="Disordered" evidence="14">
    <location>
        <begin position="55"/>
        <end position="75"/>
    </location>
</feature>
<dbReference type="Proteomes" id="UP001174136">
    <property type="component" value="Unassembled WGS sequence"/>
</dbReference>
<evidence type="ECO:0000256" key="6">
    <source>
        <dbReference type="ARBA" id="ARBA00022475"/>
    </source>
</evidence>
<sequence length="550" mass="60923">MSGAVARVCMVVAAAILNHPLLFPQENATLAEQDAALVTRMRAHEELMRAHEERLAAEQSRLEEEEEEERSRLASRPRRSDEAYSWYFWSAVSLVVFLAVEVSRVDLADAETWAKEDEDACPGTGSVGSGAPVLHKGLLSQFCDRCLYTLAHEDRRVREFVEGFADDLLESMRIVCRAEAHMEPGDFLGVGSMFEAWTVHKPLTCDLIVPFAPPAPYAFQYRLWCGPASPVPPDLQGFAAIEVTEKNRGGGGGCACDSAVVGEDVLCLLHGDAAAAAAGSEEAERGADDLLCAGGTSSLSKDRVMRWFQISVSKAWGRISHKYDFELAFRRLDAAGALKVRFRSGKVLAVNLIPAVRLDDTDAYFVSHFPSDPGSPPDAYWPLSLAVYEQNLLKHFARTLPENACHLHCLQILTFLHKKQTALSGESALTDYHLKTVLLHLLLLSRRPASWGGGFLEQRLRDALAFLQRSLREKRLPHVLVGNGRLPRDLGVPEVFRAAEPINLFRPLVLQRALHADAVRHAEEMLRNAPALIQEYTPRLVNGVVRPNIR</sequence>
<dbReference type="AlphaFoldDB" id="A0AA47M143"/>
<proteinExistence type="inferred from homology"/>
<evidence type="ECO:0000256" key="7">
    <source>
        <dbReference type="ARBA" id="ARBA00022692"/>
    </source>
</evidence>
<dbReference type="PANTHER" id="PTHR10656:SF8">
    <property type="entry name" value="INOSITOL 1,4,5-TRISPHOSPHATE RECEPTOR-INTERACTING PROTEIN"/>
    <property type="match status" value="1"/>
</dbReference>
<keyword evidence="13" id="KW-0539">Nucleus</keyword>
<dbReference type="GO" id="GO:0005640">
    <property type="term" value="C:nuclear outer membrane"/>
    <property type="evidence" value="ECO:0007669"/>
    <property type="project" value="UniProtKB-SubCell"/>
</dbReference>
<keyword evidence="12" id="KW-0325">Glycoprotein</keyword>
<dbReference type="Gene3D" id="1.10.1410.40">
    <property type="match status" value="1"/>
</dbReference>
<evidence type="ECO:0000256" key="12">
    <source>
        <dbReference type="ARBA" id="ARBA00023180"/>
    </source>
</evidence>
<keyword evidence="7" id="KW-0812">Transmembrane</keyword>
<name>A0AA47M143_MERPO</name>
<evidence type="ECO:0000256" key="11">
    <source>
        <dbReference type="ARBA" id="ARBA00023136"/>
    </source>
</evidence>
<evidence type="ECO:0000256" key="9">
    <source>
        <dbReference type="ARBA" id="ARBA00022989"/>
    </source>
</evidence>
<dbReference type="PRINTS" id="PR02107">
    <property type="entry name" value="INOS145TPRIP"/>
</dbReference>
<dbReference type="EMBL" id="JAOPHQ010006387">
    <property type="protein sequence ID" value="KAK0131700.1"/>
    <property type="molecule type" value="Genomic_DNA"/>
</dbReference>
<keyword evidence="17" id="KW-1185">Reference proteome</keyword>
<feature type="domain" description="Mab-21-like HhH/H2TH-like" evidence="15">
    <location>
        <begin position="406"/>
        <end position="478"/>
    </location>
</feature>
<protein>
    <recommendedName>
        <fullName evidence="5">Inositol 1,4,5-trisphosphate receptor-interacting protein</fullName>
    </recommendedName>
</protein>
<keyword evidence="9" id="KW-1133">Transmembrane helix</keyword>
<comment type="similarity">
    <text evidence="4">Belongs to the ITPRIP family.</text>
</comment>
<evidence type="ECO:0000313" key="16">
    <source>
        <dbReference type="EMBL" id="KAK0131700.1"/>
    </source>
</evidence>
<accession>A0AA47M143</accession>
<gene>
    <name evidence="16" type="primary">itprip_2</name>
    <name evidence="16" type="ORF">N1851_033541</name>
</gene>
<keyword evidence="10" id="KW-0175">Coiled coil</keyword>
<evidence type="ECO:0000256" key="5">
    <source>
        <dbReference type="ARBA" id="ARBA00019443"/>
    </source>
</evidence>
<comment type="function">
    <text evidence="1">Enhances Ca(2+)-mediated inhibition of inositol 1,4,5-triphosphate receptor (ITPR) Ca(2+) release.</text>
</comment>
<keyword evidence="8" id="KW-0732">Signal</keyword>
<keyword evidence="6" id="KW-1003">Cell membrane</keyword>
<evidence type="ECO:0000313" key="17">
    <source>
        <dbReference type="Proteomes" id="UP001174136"/>
    </source>
</evidence>
<evidence type="ECO:0000256" key="2">
    <source>
        <dbReference type="ARBA" id="ARBA00004251"/>
    </source>
</evidence>
<evidence type="ECO:0000256" key="14">
    <source>
        <dbReference type="SAM" id="MobiDB-lite"/>
    </source>
</evidence>
<evidence type="ECO:0000256" key="4">
    <source>
        <dbReference type="ARBA" id="ARBA00005554"/>
    </source>
</evidence>
<dbReference type="PANTHER" id="PTHR10656">
    <property type="entry name" value="CELL FATE DETERMINING PROTEIN MAB21-RELATED"/>
    <property type="match status" value="1"/>
</dbReference>
<evidence type="ECO:0000256" key="3">
    <source>
        <dbReference type="ARBA" id="ARBA00004494"/>
    </source>
</evidence>
<reference evidence="16" key="1">
    <citation type="journal article" date="2023" name="Front. Mar. Sci.">
        <title>A new Merluccius polli reference genome to investigate the effects of global change in West African waters.</title>
        <authorList>
            <person name="Mateo J.L."/>
            <person name="Blanco-Fernandez C."/>
            <person name="Garcia-Vazquez E."/>
            <person name="Machado-Schiaffino G."/>
        </authorList>
    </citation>
    <scope>NUCLEOTIDE SEQUENCE</scope>
    <source>
        <strain evidence="16">C29</strain>
        <tissue evidence="16">Fin</tissue>
    </source>
</reference>
<organism evidence="16 17">
    <name type="scientific">Merluccius polli</name>
    <name type="common">Benguela hake</name>
    <name type="synonym">Merluccius cadenati</name>
    <dbReference type="NCBI Taxonomy" id="89951"/>
    <lineage>
        <taxon>Eukaryota</taxon>
        <taxon>Metazoa</taxon>
        <taxon>Chordata</taxon>
        <taxon>Craniata</taxon>
        <taxon>Vertebrata</taxon>
        <taxon>Euteleostomi</taxon>
        <taxon>Actinopterygii</taxon>
        <taxon>Neopterygii</taxon>
        <taxon>Teleostei</taxon>
        <taxon>Neoteleostei</taxon>
        <taxon>Acanthomorphata</taxon>
        <taxon>Zeiogadaria</taxon>
        <taxon>Gadariae</taxon>
        <taxon>Gadiformes</taxon>
        <taxon>Gadoidei</taxon>
        <taxon>Merlucciidae</taxon>
        <taxon>Merluccius</taxon>
    </lineage>
</organism>
<dbReference type="InterPro" id="IPR046906">
    <property type="entry name" value="Mab-21_HhH/H2TH-like"/>
</dbReference>